<feature type="compositionally biased region" description="Polar residues" evidence="1">
    <location>
        <begin position="718"/>
        <end position="727"/>
    </location>
</feature>
<feature type="compositionally biased region" description="Basic and acidic residues" evidence="1">
    <location>
        <begin position="870"/>
        <end position="881"/>
    </location>
</feature>
<feature type="compositionally biased region" description="Low complexity" evidence="1">
    <location>
        <begin position="728"/>
        <end position="781"/>
    </location>
</feature>
<feature type="compositionally biased region" description="Basic and acidic residues" evidence="1">
    <location>
        <begin position="808"/>
        <end position="818"/>
    </location>
</feature>
<feature type="compositionally biased region" description="Polar residues" evidence="1">
    <location>
        <begin position="388"/>
        <end position="398"/>
    </location>
</feature>
<dbReference type="STRING" id="641025.SAMN05421507_12234"/>
<feature type="compositionally biased region" description="Low complexity" evidence="1">
    <location>
        <begin position="178"/>
        <end position="210"/>
    </location>
</feature>
<feature type="compositionally biased region" description="Low complexity" evidence="1">
    <location>
        <begin position="277"/>
        <end position="319"/>
    </location>
</feature>
<feature type="compositionally biased region" description="Low complexity" evidence="1">
    <location>
        <begin position="347"/>
        <end position="379"/>
    </location>
</feature>
<sequence length="952" mass="94666">MGFWDRWRRGTQPAEEPAPAQVTAPAAPAWDGGWRALPPLGGVVQRSSVAVGDGLRFRDGLPSWQDPRLGGEMGHSVSVSAPSGLIGGVTGPEVSERSRYSGGGPLLVAWPRETAGSTRPGLPGDAAGPEDSGVPPVVRRSVAAAVPQRSGAVGSGSKPSAVVGAGKGPKRSGGGETAGAAGATSSGAGAPAGAAAASGVGPSGVPAPSGVDATGAVQLRQVRPPLTVARPSLPPARPLSVVGARSPEVVAAETAAAGERPGSAAVVQRSAPVLGEPLTAMPPTAGAGPPAARPAGGERAPVVRSAVPPAGGPPVVRRSAAPTPDGPVRSKRGTRIGEPLPELPITAAAADKAGARRSAASPSTAPAAPSAGANAPRSSVPLSGPATVPSSGPASGPSNVPAGVSASGPSNVAPAGLSASPVGGPAARGQDVPAVQRSADRGPATPVVHANVRQPPPPLDGSAARRSPSRGGVSETGHEVSPAGAPVRRDGAAPSSPPGSEVVSPLGTNRPVRRAIGGMTPAVGRPGHATAPASGRLPVVPVTRLQSPGETTVQRSVSSTPLTHRAPERRDAPERGRATPRGEASRPRVLPLIPERPLTTNTGTGLPQPVRHAAARPVVRPQWPGARHEPTGLESAPTTRRPADPRAGAPAGGDVRSSESPGQAAPRARWFGGRNAAAPVVNGSAATGREPSARGPADARLTSPAVGRRRSSRFDAVQRSTAGTSGRTSAPTSTWTSAPAPAPASTSALAATSTPASTWASTSAPAPHSASAQAAVANAASRPQPVSAPVSARPVTAPAAGPAVRVQRRTDASPRRETGATPVVHPTPPRPLDSGQKLPPIAHPHPNGAPQALGGVRTPAQPGVKQVAVQRRDAGVSEPPHKPAPRAAGRPGTAAGQPGTAGRPLTGERGDDGKPLDLEELARRLLDPLGRLLRAELREGRERTGRLHDRRR</sequence>
<feature type="region of interest" description="Disordered" evidence="1">
    <location>
        <begin position="1"/>
        <end position="30"/>
    </location>
</feature>
<gene>
    <name evidence="2" type="ORF">SAMN05421507_12234</name>
</gene>
<dbReference type="Proteomes" id="UP000199691">
    <property type="component" value="Unassembled WGS sequence"/>
</dbReference>
<feature type="compositionally biased region" description="Basic and acidic residues" evidence="1">
    <location>
        <begin position="906"/>
        <end position="926"/>
    </location>
</feature>
<dbReference type="AlphaFoldDB" id="A0A1H0WSA7"/>
<organism evidence="2 3">
    <name type="scientific">Lentzea jiangxiensis</name>
    <dbReference type="NCBI Taxonomy" id="641025"/>
    <lineage>
        <taxon>Bacteria</taxon>
        <taxon>Bacillati</taxon>
        <taxon>Actinomycetota</taxon>
        <taxon>Actinomycetes</taxon>
        <taxon>Pseudonocardiales</taxon>
        <taxon>Pseudonocardiaceae</taxon>
        <taxon>Lentzea</taxon>
    </lineage>
</organism>
<proteinExistence type="predicted"/>
<feature type="compositionally biased region" description="Low complexity" evidence="1">
    <location>
        <begin position="885"/>
        <end position="904"/>
    </location>
</feature>
<feature type="compositionally biased region" description="Low complexity" evidence="1">
    <location>
        <begin position="11"/>
        <end position="29"/>
    </location>
</feature>
<reference evidence="3" key="1">
    <citation type="submission" date="2016-10" db="EMBL/GenBank/DDBJ databases">
        <authorList>
            <person name="Varghese N."/>
            <person name="Submissions S."/>
        </authorList>
    </citation>
    <scope>NUCLEOTIDE SEQUENCE [LARGE SCALE GENOMIC DNA]</scope>
    <source>
        <strain evidence="3">CGMCC 4.6609</strain>
    </source>
</reference>
<dbReference type="EMBL" id="FNIX01000022">
    <property type="protein sequence ID" value="SDP93539.1"/>
    <property type="molecule type" value="Genomic_DNA"/>
</dbReference>
<evidence type="ECO:0000256" key="1">
    <source>
        <dbReference type="SAM" id="MobiDB-lite"/>
    </source>
</evidence>
<protein>
    <submittedName>
        <fullName evidence="2">Syndecan 1</fullName>
    </submittedName>
</protein>
<feature type="compositionally biased region" description="Polar residues" evidence="1">
    <location>
        <begin position="544"/>
        <end position="562"/>
    </location>
</feature>
<feature type="compositionally biased region" description="Basic and acidic residues" evidence="1">
    <location>
        <begin position="933"/>
        <end position="952"/>
    </location>
</feature>
<feature type="compositionally biased region" description="Basic and acidic residues" evidence="1">
    <location>
        <begin position="565"/>
        <end position="577"/>
    </location>
</feature>
<feature type="region of interest" description="Disordered" evidence="1">
    <location>
        <begin position="276"/>
        <end position="952"/>
    </location>
</feature>
<feature type="region of interest" description="Disordered" evidence="1">
    <location>
        <begin position="110"/>
        <end position="212"/>
    </location>
</feature>
<accession>A0A1H0WSA7</accession>
<feature type="compositionally biased region" description="Low complexity" evidence="1">
    <location>
        <begin position="492"/>
        <end position="505"/>
    </location>
</feature>
<feature type="compositionally biased region" description="Low complexity" evidence="1">
    <location>
        <begin position="132"/>
        <end position="150"/>
    </location>
</feature>
<evidence type="ECO:0000313" key="2">
    <source>
        <dbReference type="EMBL" id="SDP93539.1"/>
    </source>
</evidence>
<name>A0A1H0WSA7_9PSEU</name>
<feature type="compositionally biased region" description="Low complexity" evidence="1">
    <location>
        <begin position="636"/>
        <end position="654"/>
    </location>
</feature>
<feature type="compositionally biased region" description="Gly residues" evidence="1">
    <location>
        <begin position="165"/>
        <end position="177"/>
    </location>
</feature>
<keyword evidence="3" id="KW-1185">Reference proteome</keyword>
<evidence type="ECO:0000313" key="3">
    <source>
        <dbReference type="Proteomes" id="UP000199691"/>
    </source>
</evidence>